<evidence type="ECO:0000256" key="3">
    <source>
        <dbReference type="ARBA" id="ARBA00023186"/>
    </source>
</evidence>
<dbReference type="InterPro" id="IPR027417">
    <property type="entry name" value="P-loop_NTPase"/>
</dbReference>
<dbReference type="EMBL" id="SLWY01000001">
    <property type="protein sequence ID" value="TCO83759.1"/>
    <property type="molecule type" value="Genomic_DNA"/>
</dbReference>
<feature type="domain" description="CobW C-terminal" evidence="7">
    <location>
        <begin position="245"/>
        <end position="339"/>
    </location>
</feature>
<dbReference type="Gene3D" id="3.30.1220.10">
    <property type="entry name" value="CobW-like, C-terminal domain"/>
    <property type="match status" value="1"/>
</dbReference>
<dbReference type="Gene3D" id="3.40.50.300">
    <property type="entry name" value="P-loop containing nucleotide triphosphate hydrolases"/>
    <property type="match status" value="1"/>
</dbReference>
<dbReference type="InterPro" id="IPR036627">
    <property type="entry name" value="CobW-likC_sf"/>
</dbReference>
<evidence type="ECO:0000256" key="2">
    <source>
        <dbReference type="ARBA" id="ARBA00022801"/>
    </source>
</evidence>
<keyword evidence="1" id="KW-0547">Nucleotide-binding</keyword>
<dbReference type="GO" id="GO:0000166">
    <property type="term" value="F:nucleotide binding"/>
    <property type="evidence" value="ECO:0007669"/>
    <property type="project" value="UniProtKB-KW"/>
</dbReference>
<dbReference type="PANTHER" id="PTHR13748:SF62">
    <property type="entry name" value="COBW DOMAIN-CONTAINING PROTEIN"/>
    <property type="match status" value="1"/>
</dbReference>
<dbReference type="PANTHER" id="PTHR13748">
    <property type="entry name" value="COBW-RELATED"/>
    <property type="match status" value="1"/>
</dbReference>
<keyword evidence="2" id="KW-0378">Hydrolase</keyword>
<organism evidence="8 9">
    <name type="scientific">Plasticicumulans lactativorans</name>
    <dbReference type="NCBI Taxonomy" id="1133106"/>
    <lineage>
        <taxon>Bacteria</taxon>
        <taxon>Pseudomonadati</taxon>
        <taxon>Pseudomonadota</taxon>
        <taxon>Gammaproteobacteria</taxon>
        <taxon>Candidatus Competibacteraceae</taxon>
        <taxon>Plasticicumulans</taxon>
    </lineage>
</organism>
<evidence type="ECO:0000313" key="8">
    <source>
        <dbReference type="EMBL" id="TCO83759.1"/>
    </source>
</evidence>
<dbReference type="Pfam" id="PF02492">
    <property type="entry name" value="cobW"/>
    <property type="match status" value="1"/>
</dbReference>
<dbReference type="GO" id="GO:0016787">
    <property type="term" value="F:hydrolase activity"/>
    <property type="evidence" value="ECO:0007669"/>
    <property type="project" value="UniProtKB-KW"/>
</dbReference>
<comment type="caution">
    <text evidence="8">The sequence shown here is derived from an EMBL/GenBank/DDBJ whole genome shotgun (WGS) entry which is preliminary data.</text>
</comment>
<dbReference type="AlphaFoldDB" id="A0A4R2L9D1"/>
<protein>
    <submittedName>
        <fullName evidence="8">G3E family GTPase</fullName>
    </submittedName>
</protein>
<keyword evidence="3" id="KW-0143">Chaperone</keyword>
<evidence type="ECO:0000259" key="7">
    <source>
        <dbReference type="SMART" id="SM00833"/>
    </source>
</evidence>
<proteinExistence type="inferred from homology"/>
<accession>A0A4R2L9D1</accession>
<sequence length="339" mass="36260">MNIAPPPGGIPVVLVTGFLGSGKTTLLARLLRRPELARSAVIINEFGAVGLDHDLIERADDDVVELAGGCVCCSQRGELGQTLARLRERREAGSVAAFERVLIETTGLADPAPILRDFLADAWLADTYRFDGVITTVDAVHGLGTLEREPEARAQAAFADRLLLTKADVAPSAAIDALRERLAALNPGVVPLAVAAGEVAPEALFGAAVRDPRATREQVERWLGARGFVGWRIAASEPNRHGPDIRAQVLVREAPLPAAVFRGFFDLLLEARRDDLLRVKGLVNIAGAPGPLLVHGVQGSFEPLLPLAGWPGGDRRTRLVFITRGISGAWIEGLLRSFE</sequence>
<dbReference type="OrthoDB" id="9808822at2"/>
<dbReference type="RefSeq" id="WP_132538027.1">
    <property type="nucleotide sequence ID" value="NZ_SLWY01000001.1"/>
</dbReference>
<reference evidence="8 9" key="1">
    <citation type="submission" date="2019-03" db="EMBL/GenBank/DDBJ databases">
        <title>Genomic Encyclopedia of Type Strains, Phase IV (KMG-IV): sequencing the most valuable type-strain genomes for metagenomic binning, comparative biology and taxonomic classification.</title>
        <authorList>
            <person name="Goeker M."/>
        </authorList>
    </citation>
    <scope>NUCLEOTIDE SEQUENCE [LARGE SCALE GENOMIC DNA]</scope>
    <source>
        <strain evidence="8 9">DSM 25287</strain>
    </source>
</reference>
<dbReference type="SUPFAM" id="SSF52540">
    <property type="entry name" value="P-loop containing nucleoside triphosphate hydrolases"/>
    <property type="match status" value="1"/>
</dbReference>
<evidence type="ECO:0000256" key="5">
    <source>
        <dbReference type="ARBA" id="ARBA00045658"/>
    </source>
</evidence>
<dbReference type="Proteomes" id="UP000295765">
    <property type="component" value="Unassembled WGS sequence"/>
</dbReference>
<evidence type="ECO:0000256" key="4">
    <source>
        <dbReference type="ARBA" id="ARBA00034320"/>
    </source>
</evidence>
<dbReference type="InterPro" id="IPR011629">
    <property type="entry name" value="CobW-like_C"/>
</dbReference>
<comment type="function">
    <text evidence="5">Zinc chaperone that directly transfers zinc cofactor to target proteins, thereby activating them. Zinc is transferred from the CXCC motif in the GTPase domain to the zinc binding site in target proteins in a process requiring GTP hydrolysis.</text>
</comment>
<dbReference type="CDD" id="cd03112">
    <property type="entry name" value="CobW-like"/>
    <property type="match status" value="1"/>
</dbReference>
<gene>
    <name evidence="8" type="ORF">EV699_101143</name>
</gene>
<dbReference type="InterPro" id="IPR051316">
    <property type="entry name" value="Zinc-reg_GTPase_activator"/>
</dbReference>
<dbReference type="SMART" id="SM00833">
    <property type="entry name" value="CobW_C"/>
    <property type="match status" value="1"/>
</dbReference>
<evidence type="ECO:0000256" key="6">
    <source>
        <dbReference type="ARBA" id="ARBA00049117"/>
    </source>
</evidence>
<evidence type="ECO:0000313" key="9">
    <source>
        <dbReference type="Proteomes" id="UP000295765"/>
    </source>
</evidence>
<dbReference type="InterPro" id="IPR003495">
    <property type="entry name" value="CobW/HypB/UreG_nucleotide-bd"/>
</dbReference>
<dbReference type="Pfam" id="PF07683">
    <property type="entry name" value="CobW_C"/>
    <property type="match status" value="1"/>
</dbReference>
<comment type="catalytic activity">
    <reaction evidence="6">
        <text>GTP + H2O = GDP + phosphate + H(+)</text>
        <dbReference type="Rhea" id="RHEA:19669"/>
        <dbReference type="ChEBI" id="CHEBI:15377"/>
        <dbReference type="ChEBI" id="CHEBI:15378"/>
        <dbReference type="ChEBI" id="CHEBI:37565"/>
        <dbReference type="ChEBI" id="CHEBI:43474"/>
        <dbReference type="ChEBI" id="CHEBI:58189"/>
    </reaction>
    <physiologicalReaction direction="left-to-right" evidence="6">
        <dbReference type="Rhea" id="RHEA:19670"/>
    </physiologicalReaction>
</comment>
<dbReference type="SUPFAM" id="SSF90002">
    <property type="entry name" value="Hypothetical protein YjiA, C-terminal domain"/>
    <property type="match status" value="1"/>
</dbReference>
<comment type="similarity">
    <text evidence="4">Belongs to the SIMIBI class G3E GTPase family. ZNG1 subfamily.</text>
</comment>
<name>A0A4R2L9D1_9GAMM</name>
<keyword evidence="9" id="KW-1185">Reference proteome</keyword>
<evidence type="ECO:0000256" key="1">
    <source>
        <dbReference type="ARBA" id="ARBA00022741"/>
    </source>
</evidence>
<dbReference type="GO" id="GO:0005737">
    <property type="term" value="C:cytoplasm"/>
    <property type="evidence" value="ECO:0007669"/>
    <property type="project" value="TreeGrafter"/>
</dbReference>